<name>A0ABV6VAZ5_9ACTN</name>
<comment type="caution">
    <text evidence="1">The sequence shown here is derived from an EMBL/GenBank/DDBJ whole genome shotgun (WGS) entry which is preliminary data.</text>
</comment>
<dbReference type="SUPFAM" id="SSF52540">
    <property type="entry name" value="P-loop containing nucleoside triphosphate hydrolases"/>
    <property type="match status" value="1"/>
</dbReference>
<reference evidence="1 2" key="1">
    <citation type="submission" date="2024-09" db="EMBL/GenBank/DDBJ databases">
        <authorList>
            <person name="Lee S.D."/>
        </authorList>
    </citation>
    <scope>NUCLEOTIDE SEQUENCE [LARGE SCALE GENOMIC DNA]</scope>
    <source>
        <strain evidence="1 2">N1-1</strain>
    </source>
</reference>
<dbReference type="PROSITE" id="PS00211">
    <property type="entry name" value="ABC_TRANSPORTER_1"/>
    <property type="match status" value="1"/>
</dbReference>
<dbReference type="InterPro" id="IPR003439">
    <property type="entry name" value="ABC_transporter-like_ATP-bd"/>
</dbReference>
<evidence type="ECO:0000313" key="1">
    <source>
        <dbReference type="EMBL" id="MFC1410906.1"/>
    </source>
</evidence>
<keyword evidence="2" id="KW-1185">Reference proteome</keyword>
<dbReference type="Pfam" id="PF00005">
    <property type="entry name" value="ABC_tran"/>
    <property type="match status" value="1"/>
</dbReference>
<dbReference type="SMART" id="SM00382">
    <property type="entry name" value="AAA"/>
    <property type="match status" value="1"/>
</dbReference>
<dbReference type="InterPro" id="IPR017871">
    <property type="entry name" value="ABC_transporter-like_CS"/>
</dbReference>
<dbReference type="PANTHER" id="PTHR43820:SF6">
    <property type="entry name" value="ABC TRANSPORTER ATP-BINDING PROTEIN"/>
    <property type="match status" value="1"/>
</dbReference>
<dbReference type="InterPro" id="IPR003593">
    <property type="entry name" value="AAA+_ATPase"/>
</dbReference>
<dbReference type="Gene3D" id="3.40.50.300">
    <property type="entry name" value="P-loop containing nucleotide triphosphate hydrolases"/>
    <property type="match status" value="1"/>
</dbReference>
<dbReference type="PROSITE" id="PS50893">
    <property type="entry name" value="ABC_TRANSPORTER_2"/>
    <property type="match status" value="1"/>
</dbReference>
<dbReference type="PANTHER" id="PTHR43820">
    <property type="entry name" value="HIGH-AFFINITY BRANCHED-CHAIN AMINO ACID TRANSPORT ATP-BINDING PROTEIN LIVF"/>
    <property type="match status" value="1"/>
</dbReference>
<dbReference type="CDD" id="cd03224">
    <property type="entry name" value="ABC_TM1139_LivF_branched"/>
    <property type="match status" value="1"/>
</dbReference>
<proteinExistence type="predicted"/>
<dbReference type="InterPro" id="IPR027417">
    <property type="entry name" value="P-loop_NTPase"/>
</dbReference>
<dbReference type="InterPro" id="IPR052156">
    <property type="entry name" value="BCAA_Transport_ATP-bd_LivF"/>
</dbReference>
<dbReference type="Proteomes" id="UP001592582">
    <property type="component" value="Unassembled WGS sequence"/>
</dbReference>
<keyword evidence="1" id="KW-0067">ATP-binding</keyword>
<gene>
    <name evidence="1" type="ORF">ACEZDG_16710</name>
</gene>
<accession>A0ABV6VAZ5</accession>
<organism evidence="1 2">
    <name type="scientific">Streptacidiphilus alkalitolerans</name>
    <dbReference type="NCBI Taxonomy" id="3342712"/>
    <lineage>
        <taxon>Bacteria</taxon>
        <taxon>Bacillati</taxon>
        <taxon>Actinomycetota</taxon>
        <taxon>Actinomycetes</taxon>
        <taxon>Kitasatosporales</taxon>
        <taxon>Streptomycetaceae</taxon>
        <taxon>Streptacidiphilus</taxon>
    </lineage>
</organism>
<keyword evidence="1" id="KW-0547">Nucleotide-binding</keyword>
<protein>
    <submittedName>
        <fullName evidence="1">ABC transporter ATP-binding protein</fullName>
    </submittedName>
</protein>
<dbReference type="GO" id="GO:0005524">
    <property type="term" value="F:ATP binding"/>
    <property type="evidence" value="ECO:0007669"/>
    <property type="project" value="UniProtKB-KW"/>
</dbReference>
<evidence type="ECO:0000313" key="2">
    <source>
        <dbReference type="Proteomes" id="UP001592582"/>
    </source>
</evidence>
<dbReference type="EMBL" id="JBHEZX010000006">
    <property type="protein sequence ID" value="MFC1410906.1"/>
    <property type="molecule type" value="Genomic_DNA"/>
</dbReference>
<sequence length="236" mass="24802">MLEISGLSIRYPGTPDIVRDLNLSLAEHTTFALIGANGAGKSTTLKALAGLLRPSAGRVLLEGRDITRMSAHRRVRAGLVLVPEGRAVLSRMSVRENLLLAGTDQNGILDRFPILTERWNAAAGSLSGGEQQMLAIARGLLLRPKVLLLDEPSLGLSPLMAGQVFDLIKDIRADGTTVLLVEQNARRALAVADRAAVLELGAVTCTGTGAELLDDQAVAAAYLGGRAEADPQPVSA</sequence>